<protein>
    <recommendedName>
        <fullName evidence="1">HNH nuclease domain-containing protein</fullName>
    </recommendedName>
</protein>
<dbReference type="EMBL" id="KL198057">
    <property type="protein sequence ID" value="KDQ11545.1"/>
    <property type="molecule type" value="Genomic_DNA"/>
</dbReference>
<organism evidence="2 3">
    <name type="scientific">Botryobasidium botryosum (strain FD-172 SS1)</name>
    <dbReference type="NCBI Taxonomy" id="930990"/>
    <lineage>
        <taxon>Eukaryota</taxon>
        <taxon>Fungi</taxon>
        <taxon>Dikarya</taxon>
        <taxon>Basidiomycota</taxon>
        <taxon>Agaricomycotina</taxon>
        <taxon>Agaricomycetes</taxon>
        <taxon>Cantharellales</taxon>
        <taxon>Botryobasidiaceae</taxon>
        <taxon>Botryobasidium</taxon>
    </lineage>
</organism>
<dbReference type="OrthoDB" id="3267100at2759"/>
<accession>A0A067MA14</accession>
<name>A0A067MA14_BOTB1</name>
<evidence type="ECO:0000313" key="3">
    <source>
        <dbReference type="Proteomes" id="UP000027195"/>
    </source>
</evidence>
<evidence type="ECO:0000313" key="2">
    <source>
        <dbReference type="EMBL" id="KDQ11545.1"/>
    </source>
</evidence>
<evidence type="ECO:0000259" key="1">
    <source>
        <dbReference type="Pfam" id="PF13391"/>
    </source>
</evidence>
<dbReference type="Pfam" id="PF13391">
    <property type="entry name" value="HNH_2"/>
    <property type="match status" value="1"/>
</dbReference>
<dbReference type="InParanoid" id="A0A067MA14"/>
<dbReference type="Proteomes" id="UP000027195">
    <property type="component" value="Unassembled WGS sequence"/>
</dbReference>
<dbReference type="InterPro" id="IPR003615">
    <property type="entry name" value="HNH_nuc"/>
</dbReference>
<feature type="domain" description="HNH nuclease" evidence="1">
    <location>
        <begin position="7"/>
        <end position="65"/>
    </location>
</feature>
<sequence length="218" mass="24218">MGTRRPHIAHIFPRAKGDDYIRSLTTRRRDSQGKQVIVEDIDDVRNVLSLNAGIHEEMKTGSIAFLKTPVRSLKSDDVSDDPATGPDEYRLTLNAFIHPADARRAIGHGTTARLPQPLGDNWPPEVVLTALYAGAALAFWGTKEVCTVFREATCDDYYPGGIRNRGADNSGEREKATEKFDRRAWGLDLAMAISSHYAQRQAHHATVEKVEGWLKGHS</sequence>
<proteinExistence type="predicted"/>
<gene>
    <name evidence="2" type="ORF">BOTBODRAFT_189741</name>
</gene>
<dbReference type="HOGENOM" id="CLU_067594_0_0_1"/>
<dbReference type="AlphaFoldDB" id="A0A067MA14"/>
<keyword evidence="3" id="KW-1185">Reference proteome</keyword>
<reference evidence="3" key="1">
    <citation type="journal article" date="2014" name="Proc. Natl. Acad. Sci. U.S.A.">
        <title>Extensive sampling of basidiomycete genomes demonstrates inadequacy of the white-rot/brown-rot paradigm for wood decay fungi.</title>
        <authorList>
            <person name="Riley R."/>
            <person name="Salamov A.A."/>
            <person name="Brown D.W."/>
            <person name="Nagy L.G."/>
            <person name="Floudas D."/>
            <person name="Held B.W."/>
            <person name="Levasseur A."/>
            <person name="Lombard V."/>
            <person name="Morin E."/>
            <person name="Otillar R."/>
            <person name="Lindquist E.A."/>
            <person name="Sun H."/>
            <person name="LaButti K.M."/>
            <person name="Schmutz J."/>
            <person name="Jabbour D."/>
            <person name="Luo H."/>
            <person name="Baker S.E."/>
            <person name="Pisabarro A.G."/>
            <person name="Walton J.D."/>
            <person name="Blanchette R.A."/>
            <person name="Henrissat B."/>
            <person name="Martin F."/>
            <person name="Cullen D."/>
            <person name="Hibbett D.S."/>
            <person name="Grigoriev I.V."/>
        </authorList>
    </citation>
    <scope>NUCLEOTIDE SEQUENCE [LARGE SCALE GENOMIC DNA]</scope>
    <source>
        <strain evidence="3">FD-172 SS1</strain>
    </source>
</reference>